<dbReference type="Proteomes" id="UP000557872">
    <property type="component" value="Unassembled WGS sequence"/>
</dbReference>
<dbReference type="Pfam" id="PF00691">
    <property type="entry name" value="OmpA"/>
    <property type="match status" value="1"/>
</dbReference>
<reference evidence="5 6" key="1">
    <citation type="submission" date="2020-07" db="EMBL/GenBank/DDBJ databases">
        <title>Roseicoccus Jingziensis gen. nov., sp. nov., isolated from coastal seawater.</title>
        <authorList>
            <person name="Feng X."/>
        </authorList>
    </citation>
    <scope>NUCLEOTIDE SEQUENCE [LARGE SCALE GENOMIC DNA]</scope>
    <source>
        <strain evidence="5 6">N1E253</strain>
    </source>
</reference>
<feature type="region of interest" description="Disordered" evidence="2">
    <location>
        <begin position="1"/>
        <end position="27"/>
    </location>
</feature>
<keyword evidence="3" id="KW-0812">Transmembrane</keyword>
<dbReference type="EMBL" id="JACBAZ010000014">
    <property type="protein sequence ID" value="NWK57548.1"/>
    <property type="molecule type" value="Genomic_DNA"/>
</dbReference>
<comment type="caution">
    <text evidence="5">The sequence shown here is derived from an EMBL/GenBank/DDBJ whole genome shotgun (WGS) entry which is preliminary data.</text>
</comment>
<feature type="coiled-coil region" evidence="1">
    <location>
        <begin position="117"/>
        <end position="222"/>
    </location>
</feature>
<evidence type="ECO:0000313" key="6">
    <source>
        <dbReference type="Proteomes" id="UP000557872"/>
    </source>
</evidence>
<keyword evidence="3" id="KW-0472">Membrane</keyword>
<feature type="transmembrane region" description="Helical" evidence="3">
    <location>
        <begin position="32"/>
        <end position="50"/>
    </location>
</feature>
<dbReference type="SUPFAM" id="SSF103088">
    <property type="entry name" value="OmpA-like"/>
    <property type="match status" value="1"/>
</dbReference>
<dbReference type="InterPro" id="IPR036737">
    <property type="entry name" value="OmpA-like_sf"/>
</dbReference>
<organism evidence="5 6">
    <name type="scientific">Oceaniferula marina</name>
    <dbReference type="NCBI Taxonomy" id="2748318"/>
    <lineage>
        <taxon>Bacteria</taxon>
        <taxon>Pseudomonadati</taxon>
        <taxon>Verrucomicrobiota</taxon>
        <taxon>Verrucomicrobiia</taxon>
        <taxon>Verrucomicrobiales</taxon>
        <taxon>Verrucomicrobiaceae</taxon>
        <taxon>Oceaniferula</taxon>
    </lineage>
</organism>
<keyword evidence="3" id="KW-1133">Transmembrane helix</keyword>
<keyword evidence="6" id="KW-1185">Reference proteome</keyword>
<evidence type="ECO:0000313" key="5">
    <source>
        <dbReference type="EMBL" id="NWK57548.1"/>
    </source>
</evidence>
<feature type="compositionally biased region" description="Pro residues" evidence="2">
    <location>
        <begin position="7"/>
        <end position="20"/>
    </location>
</feature>
<dbReference type="RefSeq" id="WP_178934760.1">
    <property type="nucleotide sequence ID" value="NZ_JACBAZ010000014.1"/>
</dbReference>
<accession>A0A851GID0</accession>
<dbReference type="AlphaFoldDB" id="A0A851GID0"/>
<gene>
    <name evidence="5" type="ORF">HW115_18160</name>
</gene>
<evidence type="ECO:0000256" key="1">
    <source>
        <dbReference type="SAM" id="Coils"/>
    </source>
</evidence>
<sequence>MASPENAPTPSPQTPAPTQAPAPVKSSSPMNLTTALIAIIVVILFIMLMLSMNNKLFPTTGDARDLNTLEERNAQLRAEANAERTKLGLAPLPEGSAAAKTMASRLRRDATDLAALTLQWQSELEAKENALADLQSQITSRDQNTQRLYAEINKLQAQIEKNANAESLLVTLRNDLQIAQNQLLTYQQQLAEAQTRPSADTLAQLRAQLDESQAANIKLGQQVDALLAKSESSVDQAKYDELAAEMARIRPIYNRQRYEIQQLRTKLDQARLFIESEKDLPAIAAKLYARLKTLDNLHGQALDQAYQKIELELNARIVHRQDFATGSYEVTFDREKMIKNATATRAKPDAFFLVVGYASKTGTQASNYELSKNRATTTASVANLLKTPQQEVKAVYLGQTDRFDKTNPLKNQICEVWEIDR</sequence>
<dbReference type="Gene3D" id="3.30.1330.60">
    <property type="entry name" value="OmpA-like domain"/>
    <property type="match status" value="1"/>
</dbReference>
<dbReference type="InterPro" id="IPR006665">
    <property type="entry name" value="OmpA-like"/>
</dbReference>
<evidence type="ECO:0000256" key="3">
    <source>
        <dbReference type="SAM" id="Phobius"/>
    </source>
</evidence>
<proteinExistence type="predicted"/>
<evidence type="ECO:0000259" key="4">
    <source>
        <dbReference type="Pfam" id="PF00691"/>
    </source>
</evidence>
<evidence type="ECO:0000256" key="2">
    <source>
        <dbReference type="SAM" id="MobiDB-lite"/>
    </source>
</evidence>
<keyword evidence="1" id="KW-0175">Coiled coil</keyword>
<feature type="domain" description="OmpA-like" evidence="4">
    <location>
        <begin position="323"/>
        <end position="409"/>
    </location>
</feature>
<protein>
    <submittedName>
        <fullName evidence="5">OmpA family protein</fullName>
    </submittedName>
</protein>
<name>A0A851GID0_9BACT</name>